<dbReference type="KEGG" id="sti:Sthe_2216"/>
<keyword evidence="2" id="KW-1185">Reference proteome</keyword>
<dbReference type="Proteomes" id="UP000002027">
    <property type="component" value="Chromosome 1"/>
</dbReference>
<reference evidence="2" key="1">
    <citation type="submission" date="2009-11" db="EMBL/GenBank/DDBJ databases">
        <title>The complete chromosome 1 of Sphaerobacter thermophilus DSM 20745.</title>
        <authorList>
            <person name="Lucas S."/>
            <person name="Copeland A."/>
            <person name="Lapidus A."/>
            <person name="Glavina del Rio T."/>
            <person name="Dalin E."/>
            <person name="Tice H."/>
            <person name="Bruce D."/>
            <person name="Goodwin L."/>
            <person name="Pitluck S."/>
            <person name="Kyrpides N."/>
            <person name="Mavromatis K."/>
            <person name="Ivanova N."/>
            <person name="Mikhailova N."/>
            <person name="LaButti K.M."/>
            <person name="Clum A."/>
            <person name="Sun H.I."/>
            <person name="Brettin T."/>
            <person name="Detter J.C."/>
            <person name="Han C."/>
            <person name="Larimer F."/>
            <person name="Land M."/>
            <person name="Hauser L."/>
            <person name="Markowitz V."/>
            <person name="Cheng J.F."/>
            <person name="Hugenholtz P."/>
            <person name="Woyke T."/>
            <person name="Wu D."/>
            <person name="Steenblock K."/>
            <person name="Schneider S."/>
            <person name="Pukall R."/>
            <person name="Goeker M."/>
            <person name="Klenk H.P."/>
            <person name="Eisen J.A."/>
        </authorList>
    </citation>
    <scope>NUCLEOTIDE SEQUENCE [LARGE SCALE GENOMIC DNA]</scope>
    <source>
        <strain evidence="2">ATCC 49802 / DSM 20745 / S 6022</strain>
    </source>
</reference>
<dbReference type="STRING" id="479434.Sthe_2216"/>
<dbReference type="InParanoid" id="D1C6L5"/>
<name>D1C6L5_SPHTD</name>
<protein>
    <submittedName>
        <fullName evidence="1">Uncharacterized protein</fullName>
    </submittedName>
</protein>
<dbReference type="AlphaFoldDB" id="D1C6L5"/>
<sequence length="144" mass="16037">MPGDIDRLLKYIVHNYTAREEIKEVEREASAVDDIVAGRRRALREEEHRAEMLAAPFREGLRRADAARRAGGDAISLDDRDPQDNLIADALVHFLVGPGMATSSTRETEPMHYIYTIAIDWDQVAAVARRANVDLDAVINRAGA</sequence>
<dbReference type="eggNOG" id="ENOG5030TC8">
    <property type="taxonomic scope" value="Bacteria"/>
</dbReference>
<gene>
    <name evidence="1" type="ordered locus">Sthe_2216</name>
</gene>
<evidence type="ECO:0000313" key="2">
    <source>
        <dbReference type="Proteomes" id="UP000002027"/>
    </source>
</evidence>
<dbReference type="HOGENOM" id="CLU_1795577_0_0_0"/>
<proteinExistence type="predicted"/>
<reference evidence="1 2" key="2">
    <citation type="journal article" date="2010" name="Stand. Genomic Sci.">
        <title>Complete genome sequence of Desulfohalobium retbaense type strain (HR(100)).</title>
        <authorList>
            <person name="Spring S."/>
            <person name="Nolan M."/>
            <person name="Lapidus A."/>
            <person name="Glavina Del Rio T."/>
            <person name="Copeland A."/>
            <person name="Tice H."/>
            <person name="Cheng J.F."/>
            <person name="Lucas S."/>
            <person name="Land M."/>
            <person name="Chen F."/>
            <person name="Bruce D."/>
            <person name="Goodwin L."/>
            <person name="Pitluck S."/>
            <person name="Ivanova N."/>
            <person name="Mavromatis K."/>
            <person name="Mikhailova N."/>
            <person name="Pati A."/>
            <person name="Chen A."/>
            <person name="Palaniappan K."/>
            <person name="Hauser L."/>
            <person name="Chang Y.J."/>
            <person name="Jeffries C.D."/>
            <person name="Munk C."/>
            <person name="Kiss H."/>
            <person name="Chain P."/>
            <person name="Han C."/>
            <person name="Brettin T."/>
            <person name="Detter J.C."/>
            <person name="Schuler E."/>
            <person name="Goker M."/>
            <person name="Rohde M."/>
            <person name="Bristow J."/>
            <person name="Eisen J.A."/>
            <person name="Markowitz V."/>
            <person name="Hugenholtz P."/>
            <person name="Kyrpides N.C."/>
            <person name="Klenk H.P."/>
        </authorList>
    </citation>
    <scope>NUCLEOTIDE SEQUENCE [LARGE SCALE GENOMIC DNA]</scope>
    <source>
        <strain evidence="2">ATCC 49802 / DSM 20745 / S 6022</strain>
    </source>
</reference>
<organism evidence="1 2">
    <name type="scientific">Sphaerobacter thermophilus (strain ATCC 49802 / DSM 20745 / KCCM 41009 / NCIMB 13125 / S 6022)</name>
    <dbReference type="NCBI Taxonomy" id="479434"/>
    <lineage>
        <taxon>Bacteria</taxon>
        <taxon>Pseudomonadati</taxon>
        <taxon>Thermomicrobiota</taxon>
        <taxon>Thermomicrobia</taxon>
        <taxon>Sphaerobacterales</taxon>
        <taxon>Sphaerobacterineae</taxon>
        <taxon>Sphaerobacteraceae</taxon>
        <taxon>Sphaerobacter</taxon>
    </lineage>
</organism>
<evidence type="ECO:0000313" key="1">
    <source>
        <dbReference type="EMBL" id="ACZ39640.1"/>
    </source>
</evidence>
<dbReference type="RefSeq" id="WP_012872685.1">
    <property type="nucleotide sequence ID" value="NC_013523.1"/>
</dbReference>
<dbReference type="OrthoDB" id="162540at2"/>
<dbReference type="EMBL" id="CP001823">
    <property type="protein sequence ID" value="ACZ39640.1"/>
    <property type="molecule type" value="Genomic_DNA"/>
</dbReference>
<accession>D1C6L5</accession>